<name>A0A916KPY2_9POXV</name>
<dbReference type="PIRSF" id="PIRSF035805">
    <property type="entry name" value="TK_cell"/>
    <property type="match status" value="1"/>
</dbReference>
<evidence type="ECO:0000256" key="5">
    <source>
        <dbReference type="ARBA" id="ARBA00022679"/>
    </source>
</evidence>
<dbReference type="GO" id="GO:0046104">
    <property type="term" value="P:thymidine metabolic process"/>
    <property type="evidence" value="ECO:0007669"/>
    <property type="project" value="TreeGrafter"/>
</dbReference>
<keyword evidence="6" id="KW-0479">Metal-binding</keyword>
<dbReference type="PANTHER" id="PTHR11441">
    <property type="entry name" value="THYMIDINE KINASE"/>
    <property type="match status" value="1"/>
</dbReference>
<comment type="catalytic activity">
    <reaction evidence="11 14">
        <text>thymidine + ATP = dTMP + ADP + H(+)</text>
        <dbReference type="Rhea" id="RHEA:19129"/>
        <dbReference type="ChEBI" id="CHEBI:15378"/>
        <dbReference type="ChEBI" id="CHEBI:17748"/>
        <dbReference type="ChEBI" id="CHEBI:30616"/>
        <dbReference type="ChEBI" id="CHEBI:63528"/>
        <dbReference type="ChEBI" id="CHEBI:456216"/>
        <dbReference type="EC" id="2.7.1.21"/>
    </reaction>
</comment>
<evidence type="ECO:0000256" key="2">
    <source>
        <dbReference type="ARBA" id="ARBA00012118"/>
    </source>
</evidence>
<dbReference type="SUPFAM" id="SSF52540">
    <property type="entry name" value="P-loop containing nucleoside triphosphate hydrolases"/>
    <property type="match status" value="1"/>
</dbReference>
<gene>
    <name evidence="16" type="ORF">MYSEV_035</name>
</gene>
<dbReference type="Proteomes" id="UP000792671">
    <property type="component" value="Genome"/>
</dbReference>
<feature type="binding site" evidence="13">
    <location>
        <begin position="162"/>
        <end position="165"/>
    </location>
    <ligand>
        <name>substrate</name>
    </ligand>
</feature>
<evidence type="ECO:0000256" key="6">
    <source>
        <dbReference type="ARBA" id="ARBA00022723"/>
    </source>
</evidence>
<dbReference type="Gene3D" id="3.30.60.20">
    <property type="match status" value="1"/>
</dbReference>
<evidence type="ECO:0000256" key="15">
    <source>
        <dbReference type="RuleBase" id="RU004165"/>
    </source>
</evidence>
<feature type="binding site" evidence="13">
    <location>
        <position position="170"/>
    </location>
    <ligand>
        <name>substrate</name>
    </ligand>
</feature>
<dbReference type="OrthoDB" id="9611at10239"/>
<evidence type="ECO:0000313" key="16">
    <source>
        <dbReference type="EMBL" id="CCU56233.1"/>
    </source>
</evidence>
<keyword evidence="4 14" id="KW-0237">DNA synthesis</keyword>
<evidence type="ECO:0000256" key="7">
    <source>
        <dbReference type="ARBA" id="ARBA00022741"/>
    </source>
</evidence>
<keyword evidence="10 14" id="KW-0067">ATP-binding</keyword>
<evidence type="ECO:0000256" key="12">
    <source>
        <dbReference type="PIRSR" id="PIRSR035805-1"/>
    </source>
</evidence>
<sequence>MSIDLIIGPMYSGKTSELIRRITRYMICKKKCVVITHNLNNRYNNDELITHDGYKLIKGCLFIKTDELRKIKYAILDYDIIGVDECQFFDSDDILSFCDDYANIDKKLIIAGLSSDFNKNPFDSVIKLISVSENITKLYAICNICYENATFTMKKSNKNVLIEIGSTDLYTPLCRKCYNINNNID</sequence>
<comment type="similarity">
    <text evidence="1 15">Belongs to the thymidine kinase family.</text>
</comment>
<dbReference type="InterPro" id="IPR027417">
    <property type="entry name" value="P-loop_NTPase"/>
</dbReference>
<evidence type="ECO:0000256" key="9">
    <source>
        <dbReference type="ARBA" id="ARBA00022833"/>
    </source>
</evidence>
<dbReference type="GO" id="GO:0004797">
    <property type="term" value="F:thymidine kinase activity"/>
    <property type="evidence" value="ECO:0007669"/>
    <property type="project" value="UniProtKB-EC"/>
</dbReference>
<evidence type="ECO:0000256" key="3">
    <source>
        <dbReference type="ARBA" id="ARBA00020079"/>
    </source>
</evidence>
<evidence type="ECO:0000256" key="11">
    <source>
        <dbReference type="ARBA" id="ARBA00048254"/>
    </source>
</evidence>
<dbReference type="Gene3D" id="3.40.50.300">
    <property type="entry name" value="P-loop containing nucleotide triphosphate hydrolases"/>
    <property type="match status" value="1"/>
</dbReference>
<evidence type="ECO:0000256" key="14">
    <source>
        <dbReference type="RuleBase" id="RU000544"/>
    </source>
</evidence>
<dbReference type="PANTHER" id="PTHR11441:SF0">
    <property type="entry name" value="THYMIDINE KINASE, CYTOSOLIC"/>
    <property type="match status" value="1"/>
</dbReference>
<proteinExistence type="inferred from homology"/>
<dbReference type="GeneID" id="15613657"/>
<dbReference type="GO" id="GO:0005524">
    <property type="term" value="F:ATP binding"/>
    <property type="evidence" value="ECO:0007669"/>
    <property type="project" value="UniProtKB-KW"/>
</dbReference>
<protein>
    <recommendedName>
        <fullName evidence="3 14">Thymidine kinase</fullName>
        <ecNumber evidence="2 14">2.7.1.21</ecNumber>
    </recommendedName>
</protein>
<feature type="active site" description="Proton acceptor" evidence="12">
    <location>
        <position position="85"/>
    </location>
</feature>
<dbReference type="InterPro" id="IPR001267">
    <property type="entry name" value="Thymidine_kinase"/>
</dbReference>
<keyword evidence="8 14" id="KW-0418">Kinase</keyword>
<dbReference type="GO" id="GO:0071897">
    <property type="term" value="P:DNA biosynthetic process"/>
    <property type="evidence" value="ECO:0007669"/>
    <property type="project" value="UniProtKB-KW"/>
</dbReference>
<accession>A0A916KPY2</accession>
<dbReference type="PROSITE" id="PS00603">
    <property type="entry name" value="TK_CELLULAR_TYPE"/>
    <property type="match status" value="1"/>
</dbReference>
<evidence type="ECO:0000256" key="1">
    <source>
        <dbReference type="ARBA" id="ARBA00007587"/>
    </source>
</evidence>
<dbReference type="EMBL" id="HF679134">
    <property type="protein sequence ID" value="CCU56233.1"/>
    <property type="molecule type" value="Genomic_DNA"/>
</dbReference>
<dbReference type="RefSeq" id="YP_008003552.1">
    <property type="nucleotide sequence ID" value="NC_021246.1"/>
</dbReference>
<organism evidence="16 17">
    <name type="scientific">Mythimna separata entomopoxvirus 'L'</name>
    <dbReference type="NCBI Taxonomy" id="1293572"/>
    <lineage>
        <taxon>Viruses</taxon>
        <taxon>Varidnaviria</taxon>
        <taxon>Bamfordvirae</taxon>
        <taxon>Nucleocytoviricota</taxon>
        <taxon>Pokkesviricetes</taxon>
        <taxon>Chitovirales</taxon>
        <taxon>Poxviridae</taxon>
        <taxon>Entomopoxvirinae</taxon>
        <taxon>Betaentomopoxvirus</taxon>
        <taxon>Betaentomopoxvirus mseparata</taxon>
        <taxon>Mythimna separata entomopoxvirus</taxon>
    </lineage>
</organism>
<evidence type="ECO:0000256" key="13">
    <source>
        <dbReference type="PIRSR" id="PIRSR035805-2"/>
    </source>
</evidence>
<keyword evidence="5 14" id="KW-0808">Transferase</keyword>
<dbReference type="KEGG" id="vg:15613657"/>
<keyword evidence="9" id="KW-0862">Zinc</keyword>
<dbReference type="FunFam" id="3.40.50.300:FF:000948">
    <property type="entry name" value="Thymidine kinase"/>
    <property type="match status" value="1"/>
</dbReference>
<evidence type="ECO:0000256" key="8">
    <source>
        <dbReference type="ARBA" id="ARBA00022777"/>
    </source>
</evidence>
<evidence type="ECO:0000256" key="10">
    <source>
        <dbReference type="ARBA" id="ARBA00022840"/>
    </source>
</evidence>
<evidence type="ECO:0000256" key="4">
    <source>
        <dbReference type="ARBA" id="ARBA00022634"/>
    </source>
</evidence>
<keyword evidence="7 14" id="KW-0547">Nucleotide-binding</keyword>
<reference evidence="16 17" key="1">
    <citation type="journal article" date="2013" name="J. Virol.">
        <title>New Insights into the Evolution of Entomopoxvirinae from the Complete Genome Sequences of Four Entomopoxviruses Infecting Adoxophyes honmai, Choristoneura biennis, Choristoneura rosaceana, and Mythimna separata.</title>
        <authorList>
            <person name="Theze J."/>
            <person name="Takatsuka J."/>
            <person name="Li Z."/>
            <person name="Gallais J."/>
            <person name="Doucet D."/>
            <person name="Arif B."/>
            <person name="Nakai M."/>
            <person name="Herniou E.A."/>
        </authorList>
    </citation>
    <scope>NUCLEOTIDE SEQUENCE [LARGE SCALE GENOMIC DNA]</scope>
</reference>
<dbReference type="SUPFAM" id="SSF57716">
    <property type="entry name" value="Glucocorticoid receptor-like (DNA-binding domain)"/>
    <property type="match status" value="1"/>
</dbReference>
<dbReference type="GO" id="GO:0046872">
    <property type="term" value="F:metal ion binding"/>
    <property type="evidence" value="ECO:0007669"/>
    <property type="project" value="UniProtKB-KW"/>
</dbReference>
<keyword evidence="17" id="KW-1185">Reference proteome</keyword>
<dbReference type="Pfam" id="PF00265">
    <property type="entry name" value="TK"/>
    <property type="match status" value="1"/>
</dbReference>
<dbReference type="InterPro" id="IPR020633">
    <property type="entry name" value="Thymidine_kinase_CS"/>
</dbReference>
<evidence type="ECO:0000313" key="17">
    <source>
        <dbReference type="Proteomes" id="UP000792671"/>
    </source>
</evidence>
<dbReference type="EC" id="2.7.1.21" evidence="2 14"/>